<dbReference type="EMBL" id="SUNJ01004634">
    <property type="protein sequence ID" value="TPP64258.1"/>
    <property type="molecule type" value="Genomic_DNA"/>
</dbReference>
<comment type="subcellular location">
    <subcellularLocation>
        <location evidence="1">Cell membrane</location>
    </subcellularLocation>
</comment>
<evidence type="ECO:0000313" key="7">
    <source>
        <dbReference type="Proteomes" id="UP000316759"/>
    </source>
</evidence>
<evidence type="ECO:0000259" key="5">
    <source>
        <dbReference type="PROSITE" id="PS50106"/>
    </source>
</evidence>
<dbReference type="Proteomes" id="UP000316759">
    <property type="component" value="Unassembled WGS sequence"/>
</dbReference>
<evidence type="ECO:0000256" key="4">
    <source>
        <dbReference type="SAM" id="MobiDB-lite"/>
    </source>
</evidence>
<feature type="domain" description="PDZ" evidence="5">
    <location>
        <begin position="171"/>
        <end position="254"/>
    </location>
</feature>
<evidence type="ECO:0000313" key="6">
    <source>
        <dbReference type="EMBL" id="TPP64258.1"/>
    </source>
</evidence>
<evidence type="ECO:0000256" key="1">
    <source>
        <dbReference type="ARBA" id="ARBA00004236"/>
    </source>
</evidence>
<dbReference type="Pfam" id="PF17820">
    <property type="entry name" value="PDZ_6"/>
    <property type="match status" value="1"/>
</dbReference>
<name>A0A504Z2Q2_FASGI</name>
<keyword evidence="7" id="KW-1185">Reference proteome</keyword>
<feature type="region of interest" description="Disordered" evidence="4">
    <location>
        <begin position="524"/>
        <end position="548"/>
    </location>
</feature>
<sequence>ESAFLGCTRSPCTLLIGDLIRSRGTSNHCSRISLVRHVSGCTLIQPTERDSTDQSKKNQADSLQILDPNFRISPSAVGDIPHTANSVSHRFSVSRGHSKSGAQEATVFTLPRSTTPYVLTADNRIARLSAFEAEVFSTSSATVLHNDLRSTEDINRTEKSNELNSKEVVHEVTLQRCSPHQRFGMKLDRTDSPEKITYIAMILPESPASLAGLRVGDQVLRVNKTDVDQVALDDLLDRIRSADKSLHVVYKKRRTSVMTRTLIIRKQCGKIGIRLRTVDSVLVVDVVLAGSPAASVGLRAGQRLLSINGQSVLGWDQQETMNWLRTYPNDTELAITVSDSTEVPQNNSKDVPDGISIDSTGTDSVRYVSPNTVSRESFDRGPCETASPDQKRCPCQLLNTRSPNAVGSSPEEYEPLRTCRPLAVLLECAHFANLSTPLSDDACENLDSHDNDQPNSLHVISEHQCHLSYGPNSVHCICPLQRRGDRHSPVDSLYCTIGKQQSARHQFFPTSSVMLTGTHACQTEEVGRPTPNTDNNPDSVARTSLEYV</sequence>
<dbReference type="PANTHER" id="PTHR14191">
    <property type="entry name" value="PDZ DOMAIN CONTAINING PROTEIN"/>
    <property type="match status" value="1"/>
</dbReference>
<dbReference type="PANTHER" id="PTHR14191:SF3">
    <property type="entry name" value="NA(+)_H(+) EXCHANGE REGULATORY COFACTOR-LIKE PROTEIN NRFL-1"/>
    <property type="match status" value="1"/>
</dbReference>
<dbReference type="InterPro" id="IPR051067">
    <property type="entry name" value="NHER"/>
</dbReference>
<organism evidence="6 7">
    <name type="scientific">Fasciola gigantica</name>
    <name type="common">Giant liver fluke</name>
    <dbReference type="NCBI Taxonomy" id="46835"/>
    <lineage>
        <taxon>Eukaryota</taxon>
        <taxon>Metazoa</taxon>
        <taxon>Spiralia</taxon>
        <taxon>Lophotrochozoa</taxon>
        <taxon>Platyhelminthes</taxon>
        <taxon>Trematoda</taxon>
        <taxon>Digenea</taxon>
        <taxon>Plagiorchiida</taxon>
        <taxon>Echinostomata</taxon>
        <taxon>Echinostomatoidea</taxon>
        <taxon>Fasciolidae</taxon>
        <taxon>Fasciola</taxon>
    </lineage>
</organism>
<dbReference type="AlphaFoldDB" id="A0A504Z2Q2"/>
<dbReference type="STRING" id="46835.A0A504Z2Q2"/>
<dbReference type="CDD" id="cd00136">
    <property type="entry name" value="PDZ_canonical"/>
    <property type="match status" value="1"/>
</dbReference>
<dbReference type="SUPFAM" id="SSF50156">
    <property type="entry name" value="PDZ domain-like"/>
    <property type="match status" value="2"/>
</dbReference>
<feature type="non-terminal residue" evidence="6">
    <location>
        <position position="1"/>
    </location>
</feature>
<feature type="region of interest" description="Disordered" evidence="4">
    <location>
        <begin position="340"/>
        <end position="363"/>
    </location>
</feature>
<gene>
    <name evidence="6" type="ORF">FGIG_09237</name>
</gene>
<evidence type="ECO:0000256" key="3">
    <source>
        <dbReference type="ARBA" id="ARBA00022737"/>
    </source>
</evidence>
<keyword evidence="3" id="KW-0677">Repeat</keyword>
<dbReference type="PROSITE" id="PS50106">
    <property type="entry name" value="PDZ"/>
    <property type="match status" value="2"/>
</dbReference>
<dbReference type="SMART" id="SM00228">
    <property type="entry name" value="PDZ"/>
    <property type="match status" value="2"/>
</dbReference>
<dbReference type="InterPro" id="IPR041489">
    <property type="entry name" value="PDZ_6"/>
</dbReference>
<proteinExistence type="predicted"/>
<accession>A0A504Z2Q2</accession>
<evidence type="ECO:0000256" key="2">
    <source>
        <dbReference type="ARBA" id="ARBA00022475"/>
    </source>
</evidence>
<dbReference type="GO" id="GO:0043495">
    <property type="term" value="F:protein-membrane adaptor activity"/>
    <property type="evidence" value="ECO:0007669"/>
    <property type="project" value="TreeGrafter"/>
</dbReference>
<dbReference type="OrthoDB" id="7734647at2759"/>
<dbReference type="InterPro" id="IPR001478">
    <property type="entry name" value="PDZ"/>
</dbReference>
<keyword evidence="2" id="KW-1003">Cell membrane</keyword>
<dbReference type="Pfam" id="PF00595">
    <property type="entry name" value="PDZ"/>
    <property type="match status" value="1"/>
</dbReference>
<reference evidence="6 7" key="1">
    <citation type="submission" date="2019-04" db="EMBL/GenBank/DDBJ databases">
        <title>Annotation for the trematode Fasciola gigantica.</title>
        <authorList>
            <person name="Choi Y.-J."/>
        </authorList>
    </citation>
    <scope>NUCLEOTIDE SEQUENCE [LARGE SCALE GENOMIC DNA]</scope>
    <source>
        <strain evidence="6">Uganda_cow_1</strain>
    </source>
</reference>
<feature type="compositionally biased region" description="Polar residues" evidence="4">
    <location>
        <begin position="340"/>
        <end position="349"/>
    </location>
</feature>
<feature type="domain" description="PDZ" evidence="5">
    <location>
        <begin position="260"/>
        <end position="339"/>
    </location>
</feature>
<feature type="compositionally biased region" description="Polar residues" evidence="4">
    <location>
        <begin position="530"/>
        <end position="542"/>
    </location>
</feature>
<dbReference type="GO" id="GO:0072659">
    <property type="term" value="P:protein localization to plasma membrane"/>
    <property type="evidence" value="ECO:0007669"/>
    <property type="project" value="TreeGrafter"/>
</dbReference>
<keyword evidence="2" id="KW-0472">Membrane</keyword>
<dbReference type="Gene3D" id="2.30.42.10">
    <property type="match status" value="2"/>
</dbReference>
<protein>
    <recommendedName>
        <fullName evidence="5">PDZ domain-containing protein</fullName>
    </recommendedName>
</protein>
<dbReference type="InterPro" id="IPR036034">
    <property type="entry name" value="PDZ_sf"/>
</dbReference>
<comment type="caution">
    <text evidence="6">The sequence shown here is derived from an EMBL/GenBank/DDBJ whole genome shotgun (WGS) entry which is preliminary data.</text>
</comment>
<dbReference type="GO" id="GO:0016324">
    <property type="term" value="C:apical plasma membrane"/>
    <property type="evidence" value="ECO:0007669"/>
    <property type="project" value="TreeGrafter"/>
</dbReference>